<dbReference type="RefSeq" id="WP_218633310.1">
    <property type="nucleotide sequence ID" value="NZ_JAHVAH010000001.1"/>
</dbReference>
<reference evidence="1 2" key="1">
    <citation type="submission" date="2021-07" db="EMBL/GenBank/DDBJ databases">
        <title>The draft genome sequence of Sphingomicrobium sp. B8.</title>
        <authorList>
            <person name="Mu L."/>
        </authorList>
    </citation>
    <scope>NUCLEOTIDE SEQUENCE [LARGE SCALE GENOMIC DNA]</scope>
    <source>
        <strain evidence="1 2">B8</strain>
    </source>
</reference>
<organism evidence="1 2">
    <name type="scientific">Sphingomicrobium clamense</name>
    <dbReference type="NCBI Taxonomy" id="2851013"/>
    <lineage>
        <taxon>Bacteria</taxon>
        <taxon>Pseudomonadati</taxon>
        <taxon>Pseudomonadota</taxon>
        <taxon>Alphaproteobacteria</taxon>
        <taxon>Sphingomonadales</taxon>
        <taxon>Sphingomonadaceae</taxon>
        <taxon>Sphingomicrobium</taxon>
    </lineage>
</organism>
<evidence type="ECO:0000313" key="1">
    <source>
        <dbReference type="EMBL" id="MBW0145404.1"/>
    </source>
</evidence>
<keyword evidence="2" id="KW-1185">Reference proteome</keyword>
<dbReference type="EMBL" id="JAHVAH010000001">
    <property type="protein sequence ID" value="MBW0145404.1"/>
    <property type="molecule type" value="Genomic_DNA"/>
</dbReference>
<comment type="caution">
    <text evidence="1">The sequence shown here is derived from an EMBL/GenBank/DDBJ whole genome shotgun (WGS) entry which is preliminary data.</text>
</comment>
<accession>A0ABS6V7C4</accession>
<dbReference type="Proteomes" id="UP000698028">
    <property type="component" value="Unassembled WGS sequence"/>
</dbReference>
<proteinExistence type="predicted"/>
<dbReference type="InterPro" id="IPR018759">
    <property type="entry name" value="BBP2_2"/>
</dbReference>
<protein>
    <submittedName>
        <fullName evidence="1">DUF560 domain-containing protein</fullName>
    </submittedName>
</protein>
<gene>
    <name evidence="1" type="ORF">KTQ36_08865</name>
</gene>
<evidence type="ECO:0000313" key="2">
    <source>
        <dbReference type="Proteomes" id="UP000698028"/>
    </source>
</evidence>
<sequence>MNSFEYLCRLTAVIFSIIGIAVSSYAQSGERWEASFEATSFYDSQLAVEEADVSQESGDIGIQLGVNLNFKPVKTETLDVEIAYKFGQTLHTEFSEFDLQSHRASASLTRRIGKVRIGLRADGTNIRLANDPFLNLLSVSPSVGIFLQESVFLRGHIQVAEKSFTELEQRNASIQQAGANLFRFHKGGRGYLQGSLLLERENAVDPALDFDGVSGSVAWKHPLGSDRDAPSIKLTADYRHRDYDAITPVMGAERTETRFRTGADLECILTQELSAEIAYRYTDRNSNFPSADYNEHRAALKLMFRF</sequence>
<name>A0ABS6V7C4_9SPHN</name>
<dbReference type="Pfam" id="PF10082">
    <property type="entry name" value="BBP2_2"/>
    <property type="match status" value="1"/>
</dbReference>